<comment type="caution">
    <text evidence="2">The sequence shown here is derived from an EMBL/GenBank/DDBJ whole genome shotgun (WGS) entry which is preliminary data.</text>
</comment>
<feature type="region of interest" description="Disordered" evidence="1">
    <location>
        <begin position="619"/>
        <end position="699"/>
    </location>
</feature>
<dbReference type="Proteomes" id="UP001285354">
    <property type="component" value="Unassembled WGS sequence"/>
</dbReference>
<reference evidence="2" key="1">
    <citation type="submission" date="2023-06" db="EMBL/GenBank/DDBJ databases">
        <title>Draft genome of Marssonina rosae.</title>
        <authorList>
            <person name="Cheng Q."/>
        </authorList>
    </citation>
    <scope>NUCLEOTIDE SEQUENCE</scope>
    <source>
        <strain evidence="2">R4</strain>
    </source>
</reference>
<feature type="compositionally biased region" description="Polar residues" evidence="1">
    <location>
        <begin position="294"/>
        <end position="323"/>
    </location>
</feature>
<evidence type="ECO:0000313" key="2">
    <source>
        <dbReference type="EMBL" id="KAK2628519.1"/>
    </source>
</evidence>
<dbReference type="PANTHER" id="PTHR47842:SF3">
    <property type="entry name" value="DUF676 DOMAIN-CONTAINING PROTEIN"/>
    <property type="match status" value="1"/>
</dbReference>
<feature type="region of interest" description="Disordered" evidence="1">
    <location>
        <begin position="263"/>
        <end position="335"/>
    </location>
</feature>
<organism evidence="2 3">
    <name type="scientific">Diplocarpon rosae</name>
    <dbReference type="NCBI Taxonomy" id="946125"/>
    <lineage>
        <taxon>Eukaryota</taxon>
        <taxon>Fungi</taxon>
        <taxon>Dikarya</taxon>
        <taxon>Ascomycota</taxon>
        <taxon>Pezizomycotina</taxon>
        <taxon>Leotiomycetes</taxon>
        <taxon>Helotiales</taxon>
        <taxon>Drepanopezizaceae</taxon>
        <taxon>Diplocarpon</taxon>
    </lineage>
</organism>
<feature type="compositionally biased region" description="Basic and acidic residues" evidence="1">
    <location>
        <begin position="622"/>
        <end position="667"/>
    </location>
</feature>
<gene>
    <name evidence="2" type="ORF">QTJ16_001622</name>
</gene>
<evidence type="ECO:0008006" key="4">
    <source>
        <dbReference type="Google" id="ProtNLM"/>
    </source>
</evidence>
<feature type="compositionally biased region" description="Pro residues" evidence="1">
    <location>
        <begin position="564"/>
        <end position="575"/>
    </location>
</feature>
<sequence>MATPAQLDEKARKDRTGATGPSLEGLATPAQLVEKAQQDRVGAAFPSDSPTPAQLAEKARPNGQSGGSLIASFATAAQLAEKPRNPGPPLPTRTNSSHAGPPPPPPYSSSNSKRSELISEQWRSRDPRSSSTHSLVPPESERDGRRTLLLVFIHGFMGNETSFQSFPAHIHNLLTIALAQTHVVHTKIYPRYKSRKAIDFARDDFSTCMGGILSAEVVFQKSASSANGWPFRHRLLGTINFDTPFLGMHPGVVVSGISSLFRPAPEPPKPRPPQSTVTSGTYTPSIDSYDRRSTPNSATSTVTASNDSSSHLGLSQSITTPIANPSPNDPFFNPPFPNDVRLPERKGWMNFLHFINKHSDGLTSATKQYCMSHLEFGGCLADYPGLKNRYERIRALEDVDDLVQNSSTGHRAPNRRVRFVNYYTASTGRSKQPKPHSGHLLDEDSVMKPSDVEIEGMSQSSPENLIPTASEISAGIKSDGVVTPQLQEGLAANLIKAQMKSFGENSGLQDDVQDFAPMQHVGSTATEDDKDFSELSAEPLAVVVTEETSGEPSLAIKPTVSEPALPPVPTLPTEPDPVDFDAYTDKDSRKIAEREHKRVIRTYQQAIKDRDSAIKERKRLVEKREKRACKEREKELKAEEKKVRQERVKEMKAEEKKRLAKEGEEKPNVTINPTSRTKQDSVASSPKDDKPKRDKKFCMLPPEYGGKRDKCWVRVYMEGMDEVGAHCGLFFLGPQYETLVGDVGERIGKWVEEDAHRRAVLGV</sequence>
<keyword evidence="3" id="KW-1185">Reference proteome</keyword>
<feature type="region of interest" description="Disordered" evidence="1">
    <location>
        <begin position="546"/>
        <end position="582"/>
    </location>
</feature>
<evidence type="ECO:0000313" key="3">
    <source>
        <dbReference type="Proteomes" id="UP001285354"/>
    </source>
</evidence>
<dbReference type="EMBL" id="JAUBYV010000002">
    <property type="protein sequence ID" value="KAK2628519.1"/>
    <property type="molecule type" value="Genomic_DNA"/>
</dbReference>
<dbReference type="AlphaFoldDB" id="A0AAD9WGR7"/>
<dbReference type="PANTHER" id="PTHR47842">
    <property type="entry name" value="EXPRESSED PROTEIN"/>
    <property type="match status" value="1"/>
</dbReference>
<feature type="compositionally biased region" description="Basic and acidic residues" evidence="1">
    <location>
        <begin position="113"/>
        <end position="128"/>
    </location>
</feature>
<feature type="region of interest" description="Disordered" evidence="1">
    <location>
        <begin position="1"/>
        <end position="141"/>
    </location>
</feature>
<accession>A0AAD9WGR7</accession>
<feature type="compositionally biased region" description="Basic and acidic residues" evidence="1">
    <location>
        <begin position="7"/>
        <end position="16"/>
    </location>
</feature>
<protein>
    <recommendedName>
        <fullName evidence="4">DUF676 domain-containing protein</fullName>
    </recommendedName>
</protein>
<feature type="compositionally biased region" description="Polar residues" evidence="1">
    <location>
        <begin position="669"/>
        <end position="684"/>
    </location>
</feature>
<evidence type="ECO:0000256" key="1">
    <source>
        <dbReference type="SAM" id="MobiDB-lite"/>
    </source>
</evidence>
<name>A0AAD9WGR7_9HELO</name>
<feature type="compositionally biased region" description="Pro residues" evidence="1">
    <location>
        <begin position="264"/>
        <end position="273"/>
    </location>
</feature>
<feature type="compositionally biased region" description="Polar residues" evidence="1">
    <location>
        <begin position="274"/>
        <end position="286"/>
    </location>
</feature>
<proteinExistence type="predicted"/>